<reference evidence="1 2" key="1">
    <citation type="journal article" date="2018" name="Mol. Plant">
        <title>The genome of Artemisia annua provides insight into the evolution of Asteraceae family and artemisinin biosynthesis.</title>
        <authorList>
            <person name="Shen Q."/>
            <person name="Zhang L."/>
            <person name="Liao Z."/>
            <person name="Wang S."/>
            <person name="Yan T."/>
            <person name="Shi P."/>
            <person name="Liu M."/>
            <person name="Fu X."/>
            <person name="Pan Q."/>
            <person name="Wang Y."/>
            <person name="Lv Z."/>
            <person name="Lu X."/>
            <person name="Zhang F."/>
            <person name="Jiang W."/>
            <person name="Ma Y."/>
            <person name="Chen M."/>
            <person name="Hao X."/>
            <person name="Li L."/>
            <person name="Tang Y."/>
            <person name="Lv G."/>
            <person name="Zhou Y."/>
            <person name="Sun X."/>
            <person name="Brodelius P.E."/>
            <person name="Rose J.K.C."/>
            <person name="Tang K."/>
        </authorList>
    </citation>
    <scope>NUCLEOTIDE SEQUENCE [LARGE SCALE GENOMIC DNA]</scope>
    <source>
        <strain evidence="2">cv. Huhao1</strain>
        <tissue evidence="1">Leaf</tissue>
    </source>
</reference>
<dbReference type="EMBL" id="PKPP01011580">
    <property type="protein sequence ID" value="PWA43890.1"/>
    <property type="molecule type" value="Genomic_DNA"/>
</dbReference>
<organism evidence="1 2">
    <name type="scientific">Artemisia annua</name>
    <name type="common">Sweet wormwood</name>
    <dbReference type="NCBI Taxonomy" id="35608"/>
    <lineage>
        <taxon>Eukaryota</taxon>
        <taxon>Viridiplantae</taxon>
        <taxon>Streptophyta</taxon>
        <taxon>Embryophyta</taxon>
        <taxon>Tracheophyta</taxon>
        <taxon>Spermatophyta</taxon>
        <taxon>Magnoliopsida</taxon>
        <taxon>eudicotyledons</taxon>
        <taxon>Gunneridae</taxon>
        <taxon>Pentapetalae</taxon>
        <taxon>asterids</taxon>
        <taxon>campanulids</taxon>
        <taxon>Asterales</taxon>
        <taxon>Asteraceae</taxon>
        <taxon>Asteroideae</taxon>
        <taxon>Anthemideae</taxon>
        <taxon>Artemisiinae</taxon>
        <taxon>Artemisia</taxon>
    </lineage>
</organism>
<evidence type="ECO:0000313" key="2">
    <source>
        <dbReference type="Proteomes" id="UP000245207"/>
    </source>
</evidence>
<dbReference type="OrthoDB" id="770241at2759"/>
<proteinExistence type="predicted"/>
<gene>
    <name evidence="1" type="ORF">CTI12_AA530900</name>
</gene>
<sequence length="414" mass="47182">MLNIFKHVENHIRVRSHSRTKKLSRFVQIDANINHALSEPYGSSSEWCEIAYPKLIKLTHLLKGLDLISGRLVNVEEKRVVHDEFLVESMRRFKLTSAAFLKYRSIQQVLSKGGVQSVCVYKPVYAEPFALNSLKKVCDVLGLSAQHRKLVRLAVCPQVTQHQIWTGALAEILNQLKYEMSVKENGCMTKGANMAQQVVVNCLKFLDDVVSHGPESSSWMQVAPKKDANSPPSAKWVDLLEMFDDLINCLKYDQEFLVYVIKLDIMKEGLAQIKDVLVDKNIGYKEVRHQQSLVQKKLTKFLGHSSRCLFTLLLYYLYGSIQDIELDICCWLSEDDGGNKYCLCVGKILTSDGDKMVRRAVKQLDRALGVIKFVHEMAEMKEILELQGHIWCLGSESRSLSYRGHNFFVHGISL</sequence>
<dbReference type="STRING" id="35608.A0A2U1L4G4"/>
<dbReference type="Proteomes" id="UP000245207">
    <property type="component" value="Unassembled WGS sequence"/>
</dbReference>
<dbReference type="PANTHER" id="PTHR37763:SF1">
    <property type="entry name" value="EXOSOME COMPLEX EXONUCLEASE"/>
    <property type="match status" value="1"/>
</dbReference>
<protein>
    <submittedName>
        <fullName evidence="1">Uncharacterized protein</fullName>
    </submittedName>
</protein>
<accession>A0A2U1L4G4</accession>
<comment type="caution">
    <text evidence="1">The sequence shown here is derived from an EMBL/GenBank/DDBJ whole genome shotgun (WGS) entry which is preliminary data.</text>
</comment>
<dbReference type="AlphaFoldDB" id="A0A2U1L4G4"/>
<name>A0A2U1L4G4_ARTAN</name>
<keyword evidence="2" id="KW-1185">Reference proteome</keyword>
<evidence type="ECO:0000313" key="1">
    <source>
        <dbReference type="EMBL" id="PWA43890.1"/>
    </source>
</evidence>
<dbReference type="PANTHER" id="PTHR37763">
    <property type="entry name" value="EXOSOME COMPLEX EXONUCLEASE"/>
    <property type="match status" value="1"/>
</dbReference>